<protein>
    <submittedName>
        <fullName evidence="1">Uncharacterized protein</fullName>
    </submittedName>
</protein>
<evidence type="ECO:0000313" key="1">
    <source>
        <dbReference type="EMBL" id="TKR70771.1"/>
    </source>
</evidence>
<dbReference type="AlphaFoldDB" id="A0A4U5MMQ8"/>
<accession>A0A4U5MMQ8</accession>
<reference evidence="1 2" key="1">
    <citation type="journal article" date="2015" name="Genome Biol.">
        <title>Comparative genomics of Steinernema reveals deeply conserved gene regulatory networks.</title>
        <authorList>
            <person name="Dillman A.R."/>
            <person name="Macchietto M."/>
            <person name="Porter C.F."/>
            <person name="Rogers A."/>
            <person name="Williams B."/>
            <person name="Antoshechkin I."/>
            <person name="Lee M.M."/>
            <person name="Goodwin Z."/>
            <person name="Lu X."/>
            <person name="Lewis E.E."/>
            <person name="Goodrich-Blair H."/>
            <person name="Stock S.P."/>
            <person name="Adams B.J."/>
            <person name="Sternberg P.W."/>
            <person name="Mortazavi A."/>
        </authorList>
    </citation>
    <scope>NUCLEOTIDE SEQUENCE [LARGE SCALE GENOMIC DNA]</scope>
    <source>
        <strain evidence="1 2">ALL</strain>
    </source>
</reference>
<comment type="caution">
    <text evidence="1">The sequence shown here is derived from an EMBL/GenBank/DDBJ whole genome shotgun (WGS) entry which is preliminary data.</text>
</comment>
<proteinExistence type="predicted"/>
<sequence length="100" mass="11080">MAKSVLIYPRDSHAFANAIGIGPTNLENHHISSFAFSNPDDKKVLAELAASKNVIGIFVRGKYGFWDDLQGLQEGKPEDAGLVAVVPKPLYFKKEKFEQF</sequence>
<organism evidence="1 2">
    <name type="scientific">Steinernema carpocapsae</name>
    <name type="common">Entomopathogenic nematode</name>
    <dbReference type="NCBI Taxonomy" id="34508"/>
    <lineage>
        <taxon>Eukaryota</taxon>
        <taxon>Metazoa</taxon>
        <taxon>Ecdysozoa</taxon>
        <taxon>Nematoda</taxon>
        <taxon>Chromadorea</taxon>
        <taxon>Rhabditida</taxon>
        <taxon>Tylenchina</taxon>
        <taxon>Panagrolaimomorpha</taxon>
        <taxon>Strongyloidoidea</taxon>
        <taxon>Steinernematidae</taxon>
        <taxon>Steinernema</taxon>
    </lineage>
</organism>
<dbReference type="Proteomes" id="UP000298663">
    <property type="component" value="Unassembled WGS sequence"/>
</dbReference>
<keyword evidence="2" id="KW-1185">Reference proteome</keyword>
<gene>
    <name evidence="1" type="ORF">L596_022751</name>
</gene>
<dbReference type="STRING" id="34508.A0A4U5MMQ8"/>
<name>A0A4U5MMQ8_STECR</name>
<reference evidence="1 2" key="2">
    <citation type="journal article" date="2019" name="G3 (Bethesda)">
        <title>Hybrid Assembly of the Genome of the Entomopathogenic Nematode Steinernema carpocapsae Identifies the X-Chromosome.</title>
        <authorList>
            <person name="Serra L."/>
            <person name="Macchietto M."/>
            <person name="Macias-Munoz A."/>
            <person name="McGill C.J."/>
            <person name="Rodriguez I.M."/>
            <person name="Rodriguez B."/>
            <person name="Murad R."/>
            <person name="Mortazavi A."/>
        </authorList>
    </citation>
    <scope>NUCLEOTIDE SEQUENCE [LARGE SCALE GENOMIC DNA]</scope>
    <source>
        <strain evidence="1 2">ALL</strain>
    </source>
</reference>
<evidence type="ECO:0000313" key="2">
    <source>
        <dbReference type="Proteomes" id="UP000298663"/>
    </source>
</evidence>
<dbReference type="EMBL" id="AZBU02000007">
    <property type="protein sequence ID" value="TKR70771.1"/>
    <property type="molecule type" value="Genomic_DNA"/>
</dbReference>